<proteinExistence type="predicted"/>
<sequence length="71" mass="7888">MPAGIKAINAASESDASLTSSSLLHNISYSFCRADMWYAFDLAPKYAYVDTALDMHWDLDVPISKAIECRQ</sequence>
<accession>A0A4E9ENZ3</accession>
<dbReference type="AlphaFoldDB" id="A0A4E9ENZ3"/>
<dbReference type="EMBL" id="CAAKMV010000190">
    <property type="protein sequence ID" value="VIO64040.1"/>
    <property type="molecule type" value="Genomic_DNA"/>
</dbReference>
<protein>
    <submittedName>
        <fullName evidence="1">Uncharacterized protein</fullName>
    </submittedName>
</protein>
<name>A0A4E9ENZ3_GIBZA</name>
<gene>
    <name evidence="1" type="ORF">FUG_LOCUS561828</name>
</gene>
<reference evidence="1" key="1">
    <citation type="submission" date="2019-04" db="EMBL/GenBank/DDBJ databases">
        <authorList>
            <person name="Melise S."/>
            <person name="Noan J."/>
            <person name="Okalmin O."/>
        </authorList>
    </citation>
    <scope>NUCLEOTIDE SEQUENCE</scope>
    <source>
        <strain evidence="1">FN9</strain>
    </source>
</reference>
<evidence type="ECO:0000313" key="1">
    <source>
        <dbReference type="EMBL" id="VIO64040.1"/>
    </source>
</evidence>
<organism evidence="1">
    <name type="scientific">Gibberella zeae</name>
    <name type="common">Wheat head blight fungus</name>
    <name type="synonym">Fusarium graminearum</name>
    <dbReference type="NCBI Taxonomy" id="5518"/>
    <lineage>
        <taxon>Eukaryota</taxon>
        <taxon>Fungi</taxon>
        <taxon>Dikarya</taxon>
        <taxon>Ascomycota</taxon>
        <taxon>Pezizomycotina</taxon>
        <taxon>Sordariomycetes</taxon>
        <taxon>Hypocreomycetidae</taxon>
        <taxon>Hypocreales</taxon>
        <taxon>Nectriaceae</taxon>
        <taxon>Fusarium</taxon>
    </lineage>
</organism>